<accession>A0A1B6CT32</accession>
<comment type="similarity">
    <text evidence="1">Belongs to the protein-tyrosine phosphatase family. Non-receptor class myotubularin subfamily.</text>
</comment>
<name>A0A1B6CT32_9HEMI</name>
<dbReference type="PROSITE" id="PS51339">
    <property type="entry name" value="PPASE_MYOTUBULARIN"/>
    <property type="match status" value="1"/>
</dbReference>
<evidence type="ECO:0000313" key="3">
    <source>
        <dbReference type="EMBL" id="JAS16622.1"/>
    </source>
</evidence>
<dbReference type="GO" id="GO:0005737">
    <property type="term" value="C:cytoplasm"/>
    <property type="evidence" value="ECO:0007669"/>
    <property type="project" value="TreeGrafter"/>
</dbReference>
<feature type="domain" description="Myotubularin phosphatase" evidence="2">
    <location>
        <begin position="124"/>
        <end position="501"/>
    </location>
</feature>
<dbReference type="AlphaFoldDB" id="A0A1B6CT32"/>
<proteinExistence type="inferred from homology"/>
<dbReference type="GO" id="GO:0046856">
    <property type="term" value="P:phosphatidylinositol dephosphorylation"/>
    <property type="evidence" value="ECO:0007669"/>
    <property type="project" value="TreeGrafter"/>
</dbReference>
<dbReference type="GO" id="GO:0010507">
    <property type="term" value="P:negative regulation of autophagy"/>
    <property type="evidence" value="ECO:0007669"/>
    <property type="project" value="TreeGrafter"/>
</dbReference>
<dbReference type="PANTHER" id="PTHR10807">
    <property type="entry name" value="MYOTUBULARIN-RELATED"/>
    <property type="match status" value="1"/>
</dbReference>
<dbReference type="CDD" id="cd14536">
    <property type="entry name" value="PTP-MTMR9"/>
    <property type="match status" value="1"/>
</dbReference>
<dbReference type="Pfam" id="PF21098">
    <property type="entry name" value="PH-GRAM_MTMR6-like"/>
    <property type="match status" value="1"/>
</dbReference>
<protein>
    <recommendedName>
        <fullName evidence="2">Myotubularin phosphatase domain-containing protein</fullName>
    </recommendedName>
</protein>
<dbReference type="PANTHER" id="PTHR10807:SF73">
    <property type="entry name" value="LD06050P"/>
    <property type="match status" value="1"/>
</dbReference>
<dbReference type="InterPro" id="IPR030564">
    <property type="entry name" value="Myotubularin"/>
</dbReference>
<dbReference type="Gene3D" id="2.30.29.30">
    <property type="entry name" value="Pleckstrin-homology domain (PH domain)/Phosphotyrosine-binding domain (PTB)"/>
    <property type="match status" value="1"/>
</dbReference>
<evidence type="ECO:0000259" key="2">
    <source>
        <dbReference type="PROSITE" id="PS51339"/>
    </source>
</evidence>
<dbReference type="InterPro" id="IPR029021">
    <property type="entry name" value="Prot-tyrosine_phosphatase-like"/>
</dbReference>
<dbReference type="Pfam" id="PF06602">
    <property type="entry name" value="Myotub-related"/>
    <property type="match status" value="1"/>
</dbReference>
<dbReference type="GO" id="GO:0019903">
    <property type="term" value="F:protein phosphatase binding"/>
    <property type="evidence" value="ECO:0007669"/>
    <property type="project" value="TreeGrafter"/>
</dbReference>
<dbReference type="EMBL" id="GEDC01020676">
    <property type="protein sequence ID" value="JAS16622.1"/>
    <property type="molecule type" value="Transcribed_RNA"/>
</dbReference>
<dbReference type="InterPro" id="IPR010569">
    <property type="entry name" value="Myotubularin-like_Pase_dom"/>
</dbReference>
<dbReference type="SUPFAM" id="SSF52799">
    <property type="entry name" value="(Phosphotyrosine protein) phosphatases II"/>
    <property type="match status" value="1"/>
</dbReference>
<dbReference type="InterPro" id="IPR011993">
    <property type="entry name" value="PH-like_dom_sf"/>
</dbReference>
<reference evidence="3" key="1">
    <citation type="submission" date="2015-12" db="EMBL/GenBank/DDBJ databases">
        <title>De novo transcriptome assembly of four potential Pierce s Disease insect vectors from Arizona vineyards.</title>
        <authorList>
            <person name="Tassone E.E."/>
        </authorList>
    </citation>
    <scope>NUCLEOTIDE SEQUENCE</scope>
</reference>
<dbReference type="CDD" id="cd13211">
    <property type="entry name" value="PH-GRAM_MTMR9"/>
    <property type="match status" value="1"/>
</dbReference>
<evidence type="ECO:0000256" key="1">
    <source>
        <dbReference type="ARBA" id="ARBA00007471"/>
    </source>
</evidence>
<sequence length="504" mass="57664">MEFFEYIPTPKLDNVIMTGPFKKTVEGTLNISGHHLLLSSRKENNEELWLLHYYIDVVERKINSNMGGTLIIKCKDFRIIQLEICPLEEFNKIATSVEILSSLDNQTQLYPFFYRPMYPILEDGWTVFRPETEFRKLVKNEDWRITYINNEFQVCPTYPNALIVPKSIDDESILAAAKFREGGRFPVLSYLHESGCVLMRSSQPLTGPNSKRCKEDERLINSVLGPGKRGYIIDTRTQAIAQTAKSRGGGFEVEIHYPQWRRLHKPIERYPALLDSLTKLIEACSDSTMYMDKWLSRLDASTWMTHIKDTLDCACLVAQCLDKEGASVLVHGNESLDATLLVTSLAQIILNPDCRTVRGIQALIEREWLQAGHPFPRRVSHSVYASATANGRTKQNAPTFLLFLDCVMQIMNQFSFSFEFTTNLLIFLFEHSYCSSFGTFLGNCEAERVKLKLATRTASLWSYINRPEILPAYLNPVYEPNNSVIWPSVAPVSLVRLLISFLHF</sequence>
<gene>
    <name evidence="3" type="ORF">g.15676</name>
</gene>
<dbReference type="InterPro" id="IPR048994">
    <property type="entry name" value="PH-GRAM_MTMR6-9"/>
</dbReference>
<organism evidence="3">
    <name type="scientific">Clastoptera arizonana</name>
    <name type="common">Arizona spittle bug</name>
    <dbReference type="NCBI Taxonomy" id="38151"/>
    <lineage>
        <taxon>Eukaryota</taxon>
        <taxon>Metazoa</taxon>
        <taxon>Ecdysozoa</taxon>
        <taxon>Arthropoda</taxon>
        <taxon>Hexapoda</taxon>
        <taxon>Insecta</taxon>
        <taxon>Pterygota</taxon>
        <taxon>Neoptera</taxon>
        <taxon>Paraneoptera</taxon>
        <taxon>Hemiptera</taxon>
        <taxon>Auchenorrhyncha</taxon>
        <taxon>Cercopoidea</taxon>
        <taxon>Clastopteridae</taxon>
        <taxon>Clastoptera</taxon>
    </lineage>
</organism>
<dbReference type="SUPFAM" id="SSF50729">
    <property type="entry name" value="PH domain-like"/>
    <property type="match status" value="1"/>
</dbReference>